<sequence>MYRVKLSRRYKTAFKRLSRHKDFDRNILEQTVRILARGEKLDPRQRDHQLAGEFKKYRECHLQHDLLLMYQIHENVLVLLLVNLGTHDDIFR</sequence>
<gene>
    <name evidence="3" type="ORF">COT23_02325</name>
</gene>
<evidence type="ECO:0000313" key="4">
    <source>
        <dbReference type="Proteomes" id="UP000228687"/>
    </source>
</evidence>
<reference evidence="4" key="1">
    <citation type="submission" date="2017-09" db="EMBL/GenBank/DDBJ databases">
        <title>Depth-based differentiation of microbial function through sediment-hosted aquifers and enrichment of novel symbionts in the deep terrestrial subsurface.</title>
        <authorList>
            <person name="Probst A.J."/>
            <person name="Ladd B."/>
            <person name="Jarett J.K."/>
            <person name="Geller-Mcgrath D.E."/>
            <person name="Sieber C.M.K."/>
            <person name="Emerson J.B."/>
            <person name="Anantharaman K."/>
            <person name="Thomas B.C."/>
            <person name="Malmstrom R."/>
            <person name="Stieglmeier M."/>
            <person name="Klingl A."/>
            <person name="Woyke T."/>
            <person name="Ryan C.M."/>
            <person name="Banfield J.F."/>
        </authorList>
    </citation>
    <scope>NUCLEOTIDE SEQUENCE [LARGE SCALE GENOMIC DNA]</scope>
</reference>
<dbReference type="PIRSF" id="PIRSF006156">
    <property type="entry name" value="YafQ"/>
    <property type="match status" value="1"/>
</dbReference>
<comment type="caution">
    <text evidence="3">The sequence shown here is derived from an EMBL/GenBank/DDBJ whole genome shotgun (WGS) entry which is preliminary data.</text>
</comment>
<dbReference type="Pfam" id="PF15738">
    <property type="entry name" value="YafQ_toxin"/>
    <property type="match status" value="1"/>
</dbReference>
<dbReference type="Gene3D" id="3.30.2310.20">
    <property type="entry name" value="RelE-like"/>
    <property type="match status" value="1"/>
</dbReference>
<dbReference type="InterPro" id="IPR035093">
    <property type="entry name" value="RelE/ParE_toxin_dom_sf"/>
</dbReference>
<evidence type="ECO:0000256" key="2">
    <source>
        <dbReference type="PIRSR" id="PIRSR006156-1"/>
    </source>
</evidence>
<dbReference type="InterPro" id="IPR004386">
    <property type="entry name" value="Toxin_YafQ-like"/>
</dbReference>
<evidence type="ECO:0000313" key="3">
    <source>
        <dbReference type="EMBL" id="PIS43230.1"/>
    </source>
</evidence>
<accession>A0A2H0YXL3</accession>
<organism evidence="3 4">
    <name type="scientific">Candidatus Kaiserbacteria bacterium CG08_land_8_20_14_0_20_50_21</name>
    <dbReference type="NCBI Taxonomy" id="1974604"/>
    <lineage>
        <taxon>Bacteria</taxon>
        <taxon>Candidatus Kaiseribacteriota</taxon>
    </lineage>
</organism>
<keyword evidence="1" id="KW-1277">Toxin-antitoxin system</keyword>
<dbReference type="AlphaFoldDB" id="A0A2H0YXL3"/>
<proteinExistence type="predicted"/>
<evidence type="ECO:0000256" key="1">
    <source>
        <dbReference type="ARBA" id="ARBA00022649"/>
    </source>
</evidence>
<dbReference type="NCBIfam" id="TIGR02385">
    <property type="entry name" value="RelE_StbE"/>
    <property type="match status" value="1"/>
</dbReference>
<dbReference type="InterPro" id="IPR007712">
    <property type="entry name" value="RelE/ParE_toxin"/>
</dbReference>
<dbReference type="GO" id="GO:0006402">
    <property type="term" value="P:mRNA catabolic process"/>
    <property type="evidence" value="ECO:0007669"/>
    <property type="project" value="TreeGrafter"/>
</dbReference>
<dbReference type="EMBL" id="PEXT01000050">
    <property type="protein sequence ID" value="PIS43230.1"/>
    <property type="molecule type" value="Genomic_DNA"/>
</dbReference>
<name>A0A2H0YXL3_9BACT</name>
<dbReference type="PANTHER" id="PTHR40588">
    <property type="entry name" value="MRNA INTERFERASE TOXIN YAFQ"/>
    <property type="match status" value="1"/>
</dbReference>
<protein>
    <submittedName>
        <fullName evidence="3">Type II toxin-antitoxin system mRNA interferase toxin, RelE/StbE family</fullName>
    </submittedName>
</protein>
<dbReference type="GO" id="GO:0004521">
    <property type="term" value="F:RNA endonuclease activity"/>
    <property type="evidence" value="ECO:0007669"/>
    <property type="project" value="TreeGrafter"/>
</dbReference>
<dbReference type="Proteomes" id="UP000228687">
    <property type="component" value="Unassembled WGS sequence"/>
</dbReference>
<dbReference type="PANTHER" id="PTHR40588:SF1">
    <property type="entry name" value="MRNA INTERFERASE TOXIN YAFQ"/>
    <property type="match status" value="1"/>
</dbReference>
<feature type="active site" description="Proton donor" evidence="2">
    <location>
        <position position="87"/>
    </location>
</feature>
<dbReference type="SUPFAM" id="SSF143011">
    <property type="entry name" value="RelE-like"/>
    <property type="match status" value="1"/>
</dbReference>
<dbReference type="GO" id="GO:0006415">
    <property type="term" value="P:translational termination"/>
    <property type="evidence" value="ECO:0007669"/>
    <property type="project" value="TreeGrafter"/>
</dbReference>